<name>A0A0U2ZAS1_9GAMM</name>
<feature type="domain" description="ABM" evidence="1">
    <location>
        <begin position="1"/>
        <end position="74"/>
    </location>
</feature>
<dbReference type="EMBL" id="CP013611">
    <property type="protein sequence ID" value="ALU44913.1"/>
    <property type="molecule type" value="Genomic_DNA"/>
</dbReference>
<gene>
    <name evidence="2" type="ORF">AT705_19330</name>
</gene>
<sequence length="93" mass="10621">MITLLVGLTIHESCITDFEQAVKVLVSESRKEAGALRYELACTSSNRYYIVEQWASQQALDDHESTAHFIRFCELAADWIAHREVFEGTEKVN</sequence>
<dbReference type="Gene3D" id="3.30.70.100">
    <property type="match status" value="1"/>
</dbReference>
<evidence type="ECO:0000259" key="1">
    <source>
        <dbReference type="Pfam" id="PF03992"/>
    </source>
</evidence>
<dbReference type="InterPro" id="IPR007138">
    <property type="entry name" value="ABM_dom"/>
</dbReference>
<dbReference type="Pfam" id="PF03992">
    <property type="entry name" value="ABM"/>
    <property type="match status" value="1"/>
</dbReference>
<dbReference type="AlphaFoldDB" id="A0A0U2ZAS1"/>
<dbReference type="InterPro" id="IPR011008">
    <property type="entry name" value="Dimeric_a/b-barrel"/>
</dbReference>
<dbReference type="RefSeq" id="WP_058797841.1">
    <property type="nucleotide sequence ID" value="NZ_CP013611.1"/>
</dbReference>
<dbReference type="GO" id="GO:0003824">
    <property type="term" value="F:catalytic activity"/>
    <property type="evidence" value="ECO:0007669"/>
    <property type="project" value="TreeGrafter"/>
</dbReference>
<protein>
    <recommendedName>
        <fullName evidence="1">ABM domain-containing protein</fullName>
    </recommendedName>
</protein>
<proteinExistence type="predicted"/>
<organism evidence="2 3">
    <name type="scientific">Pseudoalteromonas rubra</name>
    <dbReference type="NCBI Taxonomy" id="43658"/>
    <lineage>
        <taxon>Bacteria</taxon>
        <taxon>Pseudomonadati</taxon>
        <taxon>Pseudomonadota</taxon>
        <taxon>Gammaproteobacteria</taxon>
        <taxon>Alteromonadales</taxon>
        <taxon>Pseudoalteromonadaceae</taxon>
        <taxon>Pseudoalteromonas</taxon>
    </lineage>
</organism>
<dbReference type="SUPFAM" id="SSF54909">
    <property type="entry name" value="Dimeric alpha+beta barrel"/>
    <property type="match status" value="1"/>
</dbReference>
<evidence type="ECO:0000313" key="2">
    <source>
        <dbReference type="EMBL" id="ALU44913.1"/>
    </source>
</evidence>
<dbReference type="PANTHER" id="PTHR33336">
    <property type="entry name" value="QUINOL MONOOXYGENASE YGIN-RELATED"/>
    <property type="match status" value="1"/>
</dbReference>
<evidence type="ECO:0000313" key="3">
    <source>
        <dbReference type="Proteomes" id="UP000069015"/>
    </source>
</evidence>
<dbReference type="KEGG" id="prr:AT705_19330"/>
<dbReference type="PANTHER" id="PTHR33336:SF15">
    <property type="entry name" value="ABM DOMAIN-CONTAINING PROTEIN"/>
    <property type="match status" value="1"/>
</dbReference>
<dbReference type="InterPro" id="IPR050744">
    <property type="entry name" value="AI-2_Isomerase_LsrG"/>
</dbReference>
<reference evidence="2 3" key="1">
    <citation type="submission" date="2015-12" db="EMBL/GenBank/DDBJ databases">
        <title>Complete genome sequence of Pseudoalteromonas rubra SCSIO 6842, harboring a conjugative plasmid.</title>
        <authorList>
            <person name="Li B."/>
            <person name="Wang X."/>
        </authorList>
    </citation>
    <scope>NUCLEOTIDE SEQUENCE [LARGE SCALE GENOMIC DNA]</scope>
    <source>
        <strain evidence="2 3">SCSIO 6842</strain>
    </source>
</reference>
<accession>A0A0U2ZAS1</accession>
<dbReference type="Proteomes" id="UP000069015">
    <property type="component" value="Chromosome 1"/>
</dbReference>